<dbReference type="PANTHER" id="PTHR24276:SF98">
    <property type="entry name" value="FI18310P1-RELATED"/>
    <property type="match status" value="1"/>
</dbReference>
<feature type="domain" description="Peptidase S1" evidence="8">
    <location>
        <begin position="28"/>
        <end position="255"/>
    </location>
</feature>
<evidence type="ECO:0000313" key="9">
    <source>
        <dbReference type="EMBL" id="OWP04157.1"/>
    </source>
</evidence>
<dbReference type="InterPro" id="IPR018114">
    <property type="entry name" value="TRYPSIN_HIS"/>
</dbReference>
<dbReference type="GO" id="GO:0004252">
    <property type="term" value="F:serine-type endopeptidase activity"/>
    <property type="evidence" value="ECO:0007669"/>
    <property type="project" value="InterPro"/>
</dbReference>
<reference evidence="9 10" key="1">
    <citation type="submission" date="2017-04" db="EMBL/GenBank/DDBJ databases">
        <title>Draft genome sequence of Marssonina coronaria NL1: causal agent of apple blotch.</title>
        <authorList>
            <person name="Cheng Q."/>
        </authorList>
    </citation>
    <scope>NUCLEOTIDE SEQUENCE [LARGE SCALE GENOMIC DNA]</scope>
    <source>
        <strain evidence="9 10">NL1</strain>
    </source>
</reference>
<comment type="similarity">
    <text evidence="1">Belongs to the peptidase S1 family.</text>
</comment>
<dbReference type="InterPro" id="IPR033116">
    <property type="entry name" value="TRYPSIN_SER"/>
</dbReference>
<dbReference type="Proteomes" id="UP000242519">
    <property type="component" value="Unassembled WGS sequence"/>
</dbReference>
<dbReference type="Pfam" id="PF00089">
    <property type="entry name" value="Trypsin"/>
    <property type="match status" value="1"/>
</dbReference>
<feature type="signal peptide" evidence="7">
    <location>
        <begin position="1"/>
        <end position="19"/>
    </location>
</feature>
<evidence type="ECO:0000256" key="4">
    <source>
        <dbReference type="ARBA" id="ARBA00022825"/>
    </source>
</evidence>
<dbReference type="PRINTS" id="PR00722">
    <property type="entry name" value="CHYMOTRYPSIN"/>
</dbReference>
<keyword evidence="10" id="KW-1185">Reference proteome</keyword>
<evidence type="ECO:0000256" key="2">
    <source>
        <dbReference type="ARBA" id="ARBA00022670"/>
    </source>
</evidence>
<dbReference type="Gene3D" id="2.40.10.10">
    <property type="entry name" value="Trypsin-like serine proteases"/>
    <property type="match status" value="1"/>
</dbReference>
<name>A0A218Z7W0_9HELO</name>
<dbReference type="PANTHER" id="PTHR24276">
    <property type="entry name" value="POLYSERASE-RELATED"/>
    <property type="match status" value="1"/>
</dbReference>
<evidence type="ECO:0000256" key="6">
    <source>
        <dbReference type="RuleBase" id="RU363034"/>
    </source>
</evidence>
<evidence type="ECO:0000259" key="8">
    <source>
        <dbReference type="PROSITE" id="PS50240"/>
    </source>
</evidence>
<dbReference type="InterPro" id="IPR001314">
    <property type="entry name" value="Peptidase_S1A"/>
</dbReference>
<dbReference type="EMBL" id="MZNU01000132">
    <property type="protein sequence ID" value="OWP04157.1"/>
    <property type="molecule type" value="Genomic_DNA"/>
</dbReference>
<evidence type="ECO:0000256" key="1">
    <source>
        <dbReference type="ARBA" id="ARBA00007664"/>
    </source>
</evidence>
<dbReference type="GO" id="GO:0006508">
    <property type="term" value="P:proteolysis"/>
    <property type="evidence" value="ECO:0007669"/>
    <property type="project" value="UniProtKB-KW"/>
</dbReference>
<comment type="caution">
    <text evidence="9">The sequence shown here is derived from an EMBL/GenBank/DDBJ whole genome shotgun (WGS) entry which is preliminary data.</text>
</comment>
<evidence type="ECO:0000256" key="5">
    <source>
        <dbReference type="ARBA" id="ARBA00023157"/>
    </source>
</evidence>
<dbReference type="PROSITE" id="PS00134">
    <property type="entry name" value="TRYPSIN_HIS"/>
    <property type="match status" value="1"/>
</dbReference>
<keyword evidence="7" id="KW-0732">Signal</keyword>
<keyword evidence="5" id="KW-1015">Disulfide bond</keyword>
<dbReference type="OrthoDB" id="6380398at2759"/>
<dbReference type="FunFam" id="2.40.10.10:FF:000036">
    <property type="entry name" value="Trypsin beta"/>
    <property type="match status" value="1"/>
</dbReference>
<dbReference type="PROSITE" id="PS50240">
    <property type="entry name" value="TRYPSIN_DOM"/>
    <property type="match status" value="1"/>
</dbReference>
<organism evidence="9 10">
    <name type="scientific">Diplocarpon coronariae</name>
    <dbReference type="NCBI Taxonomy" id="2795749"/>
    <lineage>
        <taxon>Eukaryota</taxon>
        <taxon>Fungi</taxon>
        <taxon>Dikarya</taxon>
        <taxon>Ascomycota</taxon>
        <taxon>Pezizomycotina</taxon>
        <taxon>Leotiomycetes</taxon>
        <taxon>Helotiales</taxon>
        <taxon>Drepanopezizaceae</taxon>
        <taxon>Diplocarpon</taxon>
    </lineage>
</organism>
<dbReference type="SUPFAM" id="SSF50494">
    <property type="entry name" value="Trypsin-like serine proteases"/>
    <property type="match status" value="1"/>
</dbReference>
<evidence type="ECO:0000256" key="3">
    <source>
        <dbReference type="ARBA" id="ARBA00022801"/>
    </source>
</evidence>
<keyword evidence="2 6" id="KW-0645">Protease</keyword>
<gene>
    <name evidence="9" type="ORF">B2J93_366</name>
</gene>
<dbReference type="STRING" id="503106.A0A218Z7W0"/>
<protein>
    <recommendedName>
        <fullName evidence="8">Peptidase S1 domain-containing protein</fullName>
    </recommendedName>
</protein>
<evidence type="ECO:0000256" key="7">
    <source>
        <dbReference type="SAM" id="SignalP"/>
    </source>
</evidence>
<accession>A0A218Z7W0</accession>
<sequence length="255" mass="27336">MTRLIAGLALALFPALSRAVPLSEVSKIVGGSDAAPNQFPFQAALLHDDQLFCGGVLLNSNTILTAAHCSEKYKESEVWVRLGSNFYHTGGILVGVSKIIANPDFNMDTINRDIALWTLITPVTESDSIKFAILPEQGSDPPVDEVTIVSGWGSIKAEDITIPNALQFADIKIVDRVDCNAKYQGAKMPTVTTDMFCATESDRGACKGDSGGPLIIDRTGVLIGLVSWTGGCASEFPAVFTRIGNLIYWINQNLS</sequence>
<dbReference type="SMART" id="SM00020">
    <property type="entry name" value="Tryp_SPc"/>
    <property type="match status" value="1"/>
</dbReference>
<dbReference type="AlphaFoldDB" id="A0A218Z7W0"/>
<dbReference type="InterPro" id="IPR009003">
    <property type="entry name" value="Peptidase_S1_PA"/>
</dbReference>
<dbReference type="InterPro" id="IPR043504">
    <property type="entry name" value="Peptidase_S1_PA_chymotrypsin"/>
</dbReference>
<dbReference type="InParanoid" id="A0A218Z7W0"/>
<keyword evidence="3 6" id="KW-0378">Hydrolase</keyword>
<dbReference type="InterPro" id="IPR050430">
    <property type="entry name" value="Peptidase_S1"/>
</dbReference>
<dbReference type="InterPro" id="IPR001254">
    <property type="entry name" value="Trypsin_dom"/>
</dbReference>
<dbReference type="PROSITE" id="PS00135">
    <property type="entry name" value="TRYPSIN_SER"/>
    <property type="match status" value="1"/>
</dbReference>
<keyword evidence="4 6" id="KW-0720">Serine protease</keyword>
<proteinExistence type="inferred from homology"/>
<dbReference type="CDD" id="cd00190">
    <property type="entry name" value="Tryp_SPc"/>
    <property type="match status" value="1"/>
</dbReference>
<feature type="chain" id="PRO_5012420039" description="Peptidase S1 domain-containing protein" evidence="7">
    <location>
        <begin position="20"/>
        <end position="255"/>
    </location>
</feature>
<evidence type="ECO:0000313" key="10">
    <source>
        <dbReference type="Proteomes" id="UP000242519"/>
    </source>
</evidence>